<keyword evidence="1" id="KW-0808">Transferase</keyword>
<dbReference type="SUPFAM" id="SSF55729">
    <property type="entry name" value="Acyl-CoA N-acyltransferases (Nat)"/>
    <property type="match status" value="1"/>
</dbReference>
<proteinExistence type="predicted"/>
<dbReference type="InterPro" id="IPR016181">
    <property type="entry name" value="Acyl_CoA_acyltransferase"/>
</dbReference>
<feature type="non-terminal residue" evidence="1">
    <location>
        <position position="1"/>
    </location>
</feature>
<gene>
    <name evidence="1" type="ORF">TPC1_11689</name>
</gene>
<protein>
    <submittedName>
        <fullName evidence="1">Acetyltransferase</fullName>
    </submittedName>
</protein>
<name>A0A146KIY2_9EUKA</name>
<feature type="non-terminal residue" evidence="1">
    <location>
        <position position="197"/>
    </location>
</feature>
<reference evidence="1" key="1">
    <citation type="submission" date="2015-07" db="EMBL/GenBank/DDBJ databases">
        <title>Adaptation to a free-living lifestyle via gene acquisitions in the diplomonad Trepomonas sp. PC1.</title>
        <authorList>
            <person name="Xu F."/>
            <person name="Jerlstrom-Hultqvist J."/>
            <person name="Kolisko M."/>
            <person name="Simpson A.G.B."/>
            <person name="Roger A.J."/>
            <person name="Svard S.G."/>
            <person name="Andersson J.O."/>
        </authorList>
    </citation>
    <scope>NUCLEOTIDE SEQUENCE</scope>
    <source>
        <strain evidence="1">PC1</strain>
    </source>
</reference>
<dbReference type="AlphaFoldDB" id="A0A146KIY2"/>
<evidence type="ECO:0000313" key="1">
    <source>
        <dbReference type="EMBL" id="JAP95351.1"/>
    </source>
</evidence>
<dbReference type="Gene3D" id="3.40.630.30">
    <property type="match status" value="1"/>
</dbReference>
<dbReference type="EMBL" id="GDID01001255">
    <property type="protein sequence ID" value="JAP95351.1"/>
    <property type="molecule type" value="Transcribed_RNA"/>
</dbReference>
<accession>A0A146KIY2</accession>
<sequence length="197" mass="22999">GVEYSNLSFTHFVSMFNNFFEHEIVKACQNKWCIVKRSKNQVLLDHNIETTTIHFNTVKPPQSIETAYLMQLNLQSTQPCQIEQNILKIQKVDSTQLLIEYANILSEREITNKVKTQQWYSDMTIEKLDKRQHLFLGYLNDQPICIGQTFFTADCCGIHEINVIHQCRKQGFGTQICQFLINFGIQCGYQNQQIELI</sequence>
<organism evidence="1">
    <name type="scientific">Trepomonas sp. PC1</name>
    <dbReference type="NCBI Taxonomy" id="1076344"/>
    <lineage>
        <taxon>Eukaryota</taxon>
        <taxon>Metamonada</taxon>
        <taxon>Diplomonadida</taxon>
        <taxon>Hexamitidae</taxon>
        <taxon>Hexamitinae</taxon>
        <taxon>Trepomonas</taxon>
    </lineage>
</organism>
<dbReference type="GO" id="GO:0016740">
    <property type="term" value="F:transferase activity"/>
    <property type="evidence" value="ECO:0007669"/>
    <property type="project" value="UniProtKB-KW"/>
</dbReference>